<keyword evidence="1" id="KW-0812">Transmembrane</keyword>
<evidence type="ECO:0000313" key="4">
    <source>
        <dbReference type="Proteomes" id="UP000007799"/>
    </source>
</evidence>
<gene>
    <name evidence="3" type="ORF">PTSG_02747</name>
</gene>
<accession>F2U372</accession>
<dbReference type="eggNOG" id="ENOG502SGC2">
    <property type="taxonomic scope" value="Eukaryota"/>
</dbReference>
<dbReference type="OMA" id="HRECTAI"/>
<feature type="signal peptide" evidence="2">
    <location>
        <begin position="1"/>
        <end position="21"/>
    </location>
</feature>
<dbReference type="AlphaFoldDB" id="F2U372"/>
<dbReference type="KEGG" id="sre:PTSG_02747"/>
<dbReference type="EMBL" id="GL832960">
    <property type="protein sequence ID" value="EGD82066.1"/>
    <property type="molecule type" value="Genomic_DNA"/>
</dbReference>
<dbReference type="PANTHER" id="PTHR39297:SF1">
    <property type="entry name" value="CUB DOMAIN-CONTAINING PROTEIN"/>
    <property type="match status" value="1"/>
</dbReference>
<dbReference type="Proteomes" id="UP000007799">
    <property type="component" value="Unassembled WGS sequence"/>
</dbReference>
<dbReference type="OrthoDB" id="10445615at2759"/>
<feature type="chain" id="PRO_5003290693" evidence="2">
    <location>
        <begin position="22"/>
        <end position="323"/>
    </location>
</feature>
<keyword evidence="4" id="KW-1185">Reference proteome</keyword>
<proteinExistence type="predicted"/>
<organism evidence="4">
    <name type="scientific">Salpingoeca rosetta (strain ATCC 50818 / BSB-021)</name>
    <dbReference type="NCBI Taxonomy" id="946362"/>
    <lineage>
        <taxon>Eukaryota</taxon>
        <taxon>Choanoflagellata</taxon>
        <taxon>Craspedida</taxon>
        <taxon>Salpingoecidae</taxon>
        <taxon>Salpingoeca</taxon>
    </lineage>
</organism>
<reference evidence="3" key="1">
    <citation type="submission" date="2009-08" db="EMBL/GenBank/DDBJ databases">
        <title>Annotation of Salpingoeca rosetta.</title>
        <authorList>
            <consortium name="The Broad Institute Genome Sequencing Platform"/>
            <person name="Russ C."/>
            <person name="Cuomo C."/>
            <person name="Burger G."/>
            <person name="Gray M.W."/>
            <person name="Holland P.W.H."/>
            <person name="King N."/>
            <person name="Lang F.B.F."/>
            <person name="Roger A.J."/>
            <person name="Ruiz-Trillo I."/>
            <person name="Young S.K."/>
            <person name="Zeng Q."/>
            <person name="Gargeya S."/>
            <person name="Alvarado L."/>
            <person name="Berlin A."/>
            <person name="Chapman S.B."/>
            <person name="Chen Z."/>
            <person name="Freedman E."/>
            <person name="Gellesch M."/>
            <person name="Goldberg J."/>
            <person name="Griggs A."/>
            <person name="Gujja S."/>
            <person name="Heilman E."/>
            <person name="Heiman D."/>
            <person name="Howarth C."/>
            <person name="Mehta T."/>
            <person name="Neiman D."/>
            <person name="Pearson M."/>
            <person name="Roberts A."/>
            <person name="Saif S."/>
            <person name="Shea T."/>
            <person name="Shenoy N."/>
            <person name="Sisk P."/>
            <person name="Stolte C."/>
            <person name="Sykes S."/>
            <person name="White J."/>
            <person name="Yandava C."/>
            <person name="Haas B."/>
            <person name="Nusbaum C."/>
            <person name="Birren B."/>
        </authorList>
    </citation>
    <scope>NUCLEOTIDE SEQUENCE [LARGE SCALE GENOMIC DNA]</scope>
    <source>
        <strain evidence="3">ATCC 50818</strain>
    </source>
</reference>
<keyword evidence="2" id="KW-0732">Signal</keyword>
<sequence length="323" mass="36234">MRFTLLCAAVVACVLVSGVHGVVNTIRAPVDEFMALMHAEHQECTAIYEAVLDPDLTVQGNDIGMWPTHGKDTTITPDDPRYSNFHPWTNGGTIQRTFGDNFEREPYRDDPARQARAADKQSVTALTEDDATPLGFQRDTLRQYHAVCVHVRRVHERWVEIMAETLQPDQQVCVTDWNRPDLAENVHQESCGNGNLYTCRESTNSIGADGKYDDTMSLKFYCRESCDDPDFEFYWRIVASQDTPIRITNPDGSQFWQQPDGENWCAHRAGDDFPSSLLKPYPVNYEPPAVFERSVSAAATAAPAPVMALLAASLLIALALFRF</sequence>
<feature type="transmembrane region" description="Helical" evidence="1">
    <location>
        <begin position="302"/>
        <end position="321"/>
    </location>
</feature>
<keyword evidence="1" id="KW-0472">Membrane</keyword>
<evidence type="ECO:0000256" key="1">
    <source>
        <dbReference type="SAM" id="Phobius"/>
    </source>
</evidence>
<keyword evidence="1" id="KW-1133">Transmembrane helix</keyword>
<protein>
    <submittedName>
        <fullName evidence="3">Uncharacterized protein</fullName>
    </submittedName>
</protein>
<dbReference type="RefSeq" id="XP_004996249.1">
    <property type="nucleotide sequence ID" value="XM_004996192.1"/>
</dbReference>
<name>F2U372_SALR5</name>
<dbReference type="InParanoid" id="F2U372"/>
<dbReference type="PANTHER" id="PTHR39297">
    <property type="entry name" value="CUB DOMAIN-CONTAINING PROTEIN"/>
    <property type="match status" value="1"/>
</dbReference>
<dbReference type="GeneID" id="16076835"/>
<evidence type="ECO:0000256" key="2">
    <source>
        <dbReference type="SAM" id="SignalP"/>
    </source>
</evidence>
<evidence type="ECO:0000313" key="3">
    <source>
        <dbReference type="EMBL" id="EGD82066.1"/>
    </source>
</evidence>